<reference evidence="2" key="1">
    <citation type="submission" date="2024-02" db="EMBL/GenBank/DDBJ databases">
        <authorList>
            <consortium name="ELIXIR-Norway"/>
            <consortium name="Elixir Norway"/>
        </authorList>
    </citation>
    <scope>NUCLEOTIDE SEQUENCE</scope>
</reference>
<keyword evidence="3" id="KW-1185">Reference proteome</keyword>
<evidence type="ECO:0000313" key="2">
    <source>
        <dbReference type="EMBL" id="CAK9228934.1"/>
    </source>
</evidence>
<protein>
    <submittedName>
        <fullName evidence="2">Uncharacterized protein</fullName>
    </submittedName>
</protein>
<gene>
    <name evidence="2" type="ORF">CSSPTR1EN2_LOCUS19481</name>
</gene>
<organism evidence="2 3">
    <name type="scientific">Sphagnum troendelagicum</name>
    <dbReference type="NCBI Taxonomy" id="128251"/>
    <lineage>
        <taxon>Eukaryota</taxon>
        <taxon>Viridiplantae</taxon>
        <taxon>Streptophyta</taxon>
        <taxon>Embryophyta</taxon>
        <taxon>Bryophyta</taxon>
        <taxon>Sphagnophytina</taxon>
        <taxon>Sphagnopsida</taxon>
        <taxon>Sphagnales</taxon>
        <taxon>Sphagnaceae</taxon>
        <taxon>Sphagnum</taxon>
    </lineage>
</organism>
<evidence type="ECO:0000313" key="3">
    <source>
        <dbReference type="Proteomes" id="UP001497512"/>
    </source>
</evidence>
<accession>A0ABP0USM6</accession>
<feature type="region of interest" description="Disordered" evidence="1">
    <location>
        <begin position="1"/>
        <end position="29"/>
    </location>
</feature>
<proteinExistence type="predicted"/>
<dbReference type="EMBL" id="OZ019898">
    <property type="protein sequence ID" value="CAK9228934.1"/>
    <property type="molecule type" value="Genomic_DNA"/>
</dbReference>
<name>A0ABP0USM6_9BRYO</name>
<dbReference type="Proteomes" id="UP001497512">
    <property type="component" value="Chromosome 6"/>
</dbReference>
<evidence type="ECO:0000256" key="1">
    <source>
        <dbReference type="SAM" id="MobiDB-lite"/>
    </source>
</evidence>
<sequence>MHSCRSRSARSSIAVFRHRVSSTRSHSPSPLPGLIHPVYLPMLGSQSLLNPRDHPRYLPPYLIDWTRPGPEGYRRIS</sequence>